<accession>A0A3N7IRA8</accession>
<gene>
    <name evidence="1" type="ORF">DZC73_28510</name>
</gene>
<evidence type="ECO:0000313" key="1">
    <source>
        <dbReference type="EMBL" id="RQP21422.1"/>
    </source>
</evidence>
<dbReference type="RefSeq" id="WP_124543796.1">
    <property type="nucleotide sequence ID" value="NZ_QUSW01000011.1"/>
</dbReference>
<reference evidence="1 2" key="1">
    <citation type="submission" date="2018-08" db="EMBL/GenBank/DDBJ databases">
        <authorList>
            <person name="Khan S.A."/>
            <person name="Jeon C.O."/>
            <person name="Chun B.H."/>
            <person name="Jeong S.E."/>
        </authorList>
    </citation>
    <scope>NUCLEOTIDE SEQUENCE [LARGE SCALE GENOMIC DNA]</scope>
    <source>
        <strain evidence="1 2">S-16</strain>
    </source>
</reference>
<dbReference type="EMBL" id="QUSW01000011">
    <property type="protein sequence ID" value="RQP21422.1"/>
    <property type="molecule type" value="Genomic_DNA"/>
</dbReference>
<organism evidence="1 2">
    <name type="scientific">Piscinibacter terrae</name>
    <dbReference type="NCBI Taxonomy" id="2496871"/>
    <lineage>
        <taxon>Bacteria</taxon>
        <taxon>Pseudomonadati</taxon>
        <taxon>Pseudomonadota</taxon>
        <taxon>Betaproteobacteria</taxon>
        <taxon>Burkholderiales</taxon>
        <taxon>Sphaerotilaceae</taxon>
        <taxon>Piscinibacter</taxon>
    </lineage>
</organism>
<name>A0A3N7IRA8_9BURK</name>
<proteinExistence type="predicted"/>
<sequence>MNTKLEHDDDGGMSPAKSRGLFVAALALALLGLTLLDVAPVESAVAVAMKRHTGDRSLDCIVASAIFAGVAATPDTLR</sequence>
<reference evidence="1 2" key="2">
    <citation type="submission" date="2018-12" db="EMBL/GenBank/DDBJ databases">
        <title>Rhizobacter gummiphilus sp. nov., a rubber-degrading bacterium isolated from the soil of a botanical garden in Japan.</title>
        <authorList>
            <person name="Shunsuke S.S."/>
        </authorList>
    </citation>
    <scope>NUCLEOTIDE SEQUENCE [LARGE SCALE GENOMIC DNA]</scope>
    <source>
        <strain evidence="1 2">S-16</strain>
    </source>
</reference>
<dbReference type="AlphaFoldDB" id="A0A3N7IRA8"/>
<comment type="caution">
    <text evidence="1">The sequence shown here is derived from an EMBL/GenBank/DDBJ whole genome shotgun (WGS) entry which is preliminary data.</text>
</comment>
<keyword evidence="2" id="KW-1185">Reference proteome</keyword>
<protein>
    <submittedName>
        <fullName evidence="1">Uncharacterized protein</fullName>
    </submittedName>
</protein>
<dbReference type="Proteomes" id="UP000267464">
    <property type="component" value="Unassembled WGS sequence"/>
</dbReference>
<evidence type="ECO:0000313" key="2">
    <source>
        <dbReference type="Proteomes" id="UP000267464"/>
    </source>
</evidence>